<evidence type="ECO:0000259" key="12">
    <source>
        <dbReference type="Pfam" id="PF00561"/>
    </source>
</evidence>
<evidence type="ECO:0000256" key="11">
    <source>
        <dbReference type="SAM" id="SignalP"/>
    </source>
</evidence>
<accession>A0A1G9QQS3</accession>
<keyword evidence="6" id="KW-0031">Aminopeptidase</keyword>
<keyword evidence="8" id="KW-0645">Protease</keyword>
<comment type="catalytic activity">
    <reaction evidence="1">
        <text>Release of N-terminal proline from a peptide.</text>
        <dbReference type="EC" id="3.4.11.5"/>
    </reaction>
</comment>
<dbReference type="Pfam" id="PF00561">
    <property type="entry name" value="Abhydrolase_1"/>
    <property type="match status" value="1"/>
</dbReference>
<dbReference type="GO" id="GO:0006508">
    <property type="term" value="P:proteolysis"/>
    <property type="evidence" value="ECO:0007669"/>
    <property type="project" value="UniProtKB-KW"/>
</dbReference>
<comment type="similarity">
    <text evidence="3">Belongs to the peptidase S33 family.</text>
</comment>
<evidence type="ECO:0000256" key="9">
    <source>
        <dbReference type="ARBA" id="ARBA00022801"/>
    </source>
</evidence>
<dbReference type="Gene3D" id="3.40.50.1820">
    <property type="entry name" value="alpha/beta hydrolase"/>
    <property type="match status" value="1"/>
</dbReference>
<gene>
    <name evidence="13" type="ORF">SAMN05421823_110264</name>
</gene>
<keyword evidence="7" id="KW-0963">Cytoplasm</keyword>
<dbReference type="GO" id="GO:0004177">
    <property type="term" value="F:aminopeptidase activity"/>
    <property type="evidence" value="ECO:0007669"/>
    <property type="project" value="UniProtKB-KW"/>
</dbReference>
<evidence type="ECO:0000256" key="1">
    <source>
        <dbReference type="ARBA" id="ARBA00001585"/>
    </source>
</evidence>
<feature type="domain" description="AB hydrolase-1" evidence="12">
    <location>
        <begin position="51"/>
        <end position="327"/>
    </location>
</feature>
<dbReference type="GO" id="GO:0005737">
    <property type="term" value="C:cytoplasm"/>
    <property type="evidence" value="ECO:0007669"/>
    <property type="project" value="UniProtKB-SubCell"/>
</dbReference>
<evidence type="ECO:0000256" key="8">
    <source>
        <dbReference type="ARBA" id="ARBA00022670"/>
    </source>
</evidence>
<comment type="subcellular location">
    <subcellularLocation>
        <location evidence="2">Cytoplasm</location>
    </subcellularLocation>
</comment>
<protein>
    <recommendedName>
        <fullName evidence="5">Proline iminopeptidase</fullName>
        <ecNumber evidence="4">3.4.11.5</ecNumber>
    </recommendedName>
    <alternativeName>
        <fullName evidence="10">Prolyl aminopeptidase</fullName>
    </alternativeName>
</protein>
<dbReference type="AlphaFoldDB" id="A0A1G9QQS3"/>
<organism evidence="13 14">
    <name type="scientific">Catalinimonas alkaloidigena</name>
    <dbReference type="NCBI Taxonomy" id="1075417"/>
    <lineage>
        <taxon>Bacteria</taxon>
        <taxon>Pseudomonadati</taxon>
        <taxon>Bacteroidota</taxon>
        <taxon>Cytophagia</taxon>
        <taxon>Cytophagales</taxon>
        <taxon>Catalimonadaceae</taxon>
        <taxon>Catalinimonas</taxon>
    </lineage>
</organism>
<keyword evidence="11" id="KW-0732">Signal</keyword>
<reference evidence="13 14" key="1">
    <citation type="submission" date="2016-10" db="EMBL/GenBank/DDBJ databases">
        <authorList>
            <person name="de Groot N.N."/>
        </authorList>
    </citation>
    <scope>NUCLEOTIDE SEQUENCE [LARGE SCALE GENOMIC DNA]</scope>
    <source>
        <strain evidence="13 14">DSM 25186</strain>
    </source>
</reference>
<feature type="chain" id="PRO_5011467034" description="Proline iminopeptidase" evidence="11">
    <location>
        <begin position="26"/>
        <end position="344"/>
    </location>
</feature>
<evidence type="ECO:0000256" key="4">
    <source>
        <dbReference type="ARBA" id="ARBA00012568"/>
    </source>
</evidence>
<evidence type="ECO:0000256" key="3">
    <source>
        <dbReference type="ARBA" id="ARBA00010088"/>
    </source>
</evidence>
<dbReference type="STRING" id="1075417.SAMN05421823_110264"/>
<sequence length="344" mass="38146">MTKHVLGWVLLLIGAVGKLAAQANAIDEAQFIRIGGIEQWVTIRGSDRSKPAILFLHGGPGSTMSPYEDAGYGPWQNDFVLVQWDQRGAGRTFGRNAPEAVTEEYWLENPLTVAQLVADGIELSEYLLSHLGKPKLILMATSWGTVLGARMALARPDLFAAYIGHAQIVNPSAALVQAYQHVLERAQRSNDVQQVERLKALGPPPYDDARNVGQLLRVIKTYEQAQATPTPASWWTLAPEYDNAQDAEDRQNGDDYSFLYFAGHKKMGIASMVADLNFLQEDARYALPVYLIQGEHDLLTPKELTQAYFDRLEAPKKELILLPDAAHGPTPSVLEAQYRIARQL</sequence>
<name>A0A1G9QQS3_9BACT</name>
<evidence type="ECO:0000256" key="6">
    <source>
        <dbReference type="ARBA" id="ARBA00022438"/>
    </source>
</evidence>
<dbReference type="PANTHER" id="PTHR43722:SF1">
    <property type="entry name" value="PROLINE IMINOPEPTIDASE"/>
    <property type="match status" value="1"/>
</dbReference>
<evidence type="ECO:0000256" key="5">
    <source>
        <dbReference type="ARBA" id="ARBA00021843"/>
    </source>
</evidence>
<evidence type="ECO:0000313" key="13">
    <source>
        <dbReference type="EMBL" id="SDM13369.1"/>
    </source>
</evidence>
<dbReference type="InterPro" id="IPR005944">
    <property type="entry name" value="Pro_iminopeptidase"/>
</dbReference>
<dbReference type="InterPro" id="IPR000073">
    <property type="entry name" value="AB_hydrolase_1"/>
</dbReference>
<evidence type="ECO:0000256" key="10">
    <source>
        <dbReference type="ARBA" id="ARBA00029605"/>
    </source>
</evidence>
<evidence type="ECO:0000256" key="2">
    <source>
        <dbReference type="ARBA" id="ARBA00004496"/>
    </source>
</evidence>
<dbReference type="EC" id="3.4.11.5" evidence="4"/>
<dbReference type="PRINTS" id="PR00793">
    <property type="entry name" value="PROAMNOPTASE"/>
</dbReference>
<dbReference type="InterPro" id="IPR029058">
    <property type="entry name" value="AB_hydrolase_fold"/>
</dbReference>
<dbReference type="SUPFAM" id="SSF53474">
    <property type="entry name" value="alpha/beta-Hydrolases"/>
    <property type="match status" value="1"/>
</dbReference>
<feature type="signal peptide" evidence="11">
    <location>
        <begin position="1"/>
        <end position="25"/>
    </location>
</feature>
<keyword evidence="9" id="KW-0378">Hydrolase</keyword>
<keyword evidence="14" id="KW-1185">Reference proteome</keyword>
<dbReference type="EMBL" id="FNFO01000010">
    <property type="protein sequence ID" value="SDM13369.1"/>
    <property type="molecule type" value="Genomic_DNA"/>
</dbReference>
<evidence type="ECO:0000313" key="14">
    <source>
        <dbReference type="Proteomes" id="UP000198510"/>
    </source>
</evidence>
<evidence type="ECO:0000256" key="7">
    <source>
        <dbReference type="ARBA" id="ARBA00022490"/>
    </source>
</evidence>
<dbReference type="OrthoDB" id="9796770at2"/>
<dbReference type="InterPro" id="IPR002410">
    <property type="entry name" value="Peptidase_S33"/>
</dbReference>
<dbReference type="RefSeq" id="WP_089686413.1">
    <property type="nucleotide sequence ID" value="NZ_FNFO01000010.1"/>
</dbReference>
<dbReference type="Proteomes" id="UP000198510">
    <property type="component" value="Unassembled WGS sequence"/>
</dbReference>
<dbReference type="PANTHER" id="PTHR43722">
    <property type="entry name" value="PROLINE IMINOPEPTIDASE"/>
    <property type="match status" value="1"/>
</dbReference>
<proteinExistence type="inferred from homology"/>